<protein>
    <submittedName>
        <fullName evidence="5">Uncharacterized protein</fullName>
    </submittedName>
</protein>
<dbReference type="EMBL" id="GBXM01020824">
    <property type="protein sequence ID" value="JAH87753.1"/>
    <property type="molecule type" value="Transcribed_RNA"/>
</dbReference>
<dbReference type="PANTHER" id="PTHR13274:SF2">
    <property type="entry name" value="SMALL RIBOSOMAL SUBUNIT PROTEIN MS25"/>
    <property type="match status" value="1"/>
</dbReference>
<dbReference type="PANTHER" id="PTHR13274">
    <property type="entry name" value="MITOCHONDRIAL RIBOSOMAL PROTEIN S25"/>
    <property type="match status" value="1"/>
</dbReference>
<dbReference type="GO" id="GO:1990904">
    <property type="term" value="C:ribonucleoprotein complex"/>
    <property type="evidence" value="ECO:0007669"/>
    <property type="project" value="UniProtKB-KW"/>
</dbReference>
<dbReference type="GO" id="GO:0005739">
    <property type="term" value="C:mitochondrion"/>
    <property type="evidence" value="ECO:0007669"/>
    <property type="project" value="UniProtKB-SubCell"/>
</dbReference>
<reference evidence="5" key="1">
    <citation type="submission" date="2014-11" db="EMBL/GenBank/DDBJ databases">
        <authorList>
            <person name="Amaro Gonzalez C."/>
        </authorList>
    </citation>
    <scope>NUCLEOTIDE SEQUENCE</scope>
</reference>
<proteinExistence type="predicted"/>
<evidence type="ECO:0000256" key="3">
    <source>
        <dbReference type="ARBA" id="ARBA00023128"/>
    </source>
</evidence>
<dbReference type="GO" id="GO:0005840">
    <property type="term" value="C:ribosome"/>
    <property type="evidence" value="ECO:0007669"/>
    <property type="project" value="UniProtKB-KW"/>
</dbReference>
<dbReference type="InterPro" id="IPR040049">
    <property type="entry name" value="Ribosomal_mS25/mL61"/>
</dbReference>
<evidence type="ECO:0000256" key="1">
    <source>
        <dbReference type="ARBA" id="ARBA00004173"/>
    </source>
</evidence>
<dbReference type="GO" id="GO:0003735">
    <property type="term" value="F:structural constituent of ribosome"/>
    <property type="evidence" value="ECO:0007669"/>
    <property type="project" value="InterPro"/>
</dbReference>
<evidence type="ECO:0000256" key="2">
    <source>
        <dbReference type="ARBA" id="ARBA00022980"/>
    </source>
</evidence>
<comment type="subcellular location">
    <subcellularLocation>
        <location evidence="1">Mitochondrion</location>
    </subcellularLocation>
</comment>
<evidence type="ECO:0000256" key="4">
    <source>
        <dbReference type="ARBA" id="ARBA00023274"/>
    </source>
</evidence>
<name>A0A0E9WE58_ANGAN</name>
<sequence length="90" mass="10313">MVETVFYYFVAMPMKGRFPIRRTLEYLQKGEIVFKNTVKIMTVNYNTQGELSDGARKFVFLTSSNSVQKSLGSNHDVQKYDSIAIPQVLP</sequence>
<keyword evidence="3" id="KW-0496">Mitochondrion</keyword>
<dbReference type="AlphaFoldDB" id="A0A0E9WE58"/>
<keyword evidence="2" id="KW-0689">Ribosomal protein</keyword>
<reference evidence="5" key="2">
    <citation type="journal article" date="2015" name="Fish Shellfish Immunol.">
        <title>Early steps in the European eel (Anguilla anguilla)-Vibrio vulnificus interaction in the gills: Role of the RtxA13 toxin.</title>
        <authorList>
            <person name="Callol A."/>
            <person name="Pajuelo D."/>
            <person name="Ebbesson L."/>
            <person name="Teles M."/>
            <person name="MacKenzie S."/>
            <person name="Amaro C."/>
        </authorList>
    </citation>
    <scope>NUCLEOTIDE SEQUENCE</scope>
</reference>
<evidence type="ECO:0000313" key="5">
    <source>
        <dbReference type="EMBL" id="JAH87753.1"/>
    </source>
</evidence>
<accession>A0A0E9WE58</accession>
<keyword evidence="4" id="KW-0687">Ribonucleoprotein</keyword>
<organism evidence="5">
    <name type="scientific">Anguilla anguilla</name>
    <name type="common">European freshwater eel</name>
    <name type="synonym">Muraena anguilla</name>
    <dbReference type="NCBI Taxonomy" id="7936"/>
    <lineage>
        <taxon>Eukaryota</taxon>
        <taxon>Metazoa</taxon>
        <taxon>Chordata</taxon>
        <taxon>Craniata</taxon>
        <taxon>Vertebrata</taxon>
        <taxon>Euteleostomi</taxon>
        <taxon>Actinopterygii</taxon>
        <taxon>Neopterygii</taxon>
        <taxon>Teleostei</taxon>
        <taxon>Anguilliformes</taxon>
        <taxon>Anguillidae</taxon>
        <taxon>Anguilla</taxon>
    </lineage>
</organism>